<evidence type="ECO:0000313" key="1">
    <source>
        <dbReference type="EMBL" id="SPK70563.1"/>
    </source>
</evidence>
<protein>
    <recommendedName>
        <fullName evidence="4">Carboxypeptidase regulatory-like domain-containing protein</fullName>
    </recommendedName>
</protein>
<organism evidence="2 3">
    <name type="scientific">Cupriavidus taiwanensis</name>
    <dbReference type="NCBI Taxonomy" id="164546"/>
    <lineage>
        <taxon>Bacteria</taxon>
        <taxon>Pseudomonadati</taxon>
        <taxon>Pseudomonadota</taxon>
        <taxon>Betaproteobacteria</taxon>
        <taxon>Burkholderiales</taxon>
        <taxon>Burkholderiaceae</taxon>
        <taxon>Cupriavidus</taxon>
    </lineage>
</organism>
<sequence length="238" mass="25612">MCRPILHVTDGSHRAASAIGQALAGARHTQAEAHARFVADSLDLDATRLRPVSLSPPSWGSGWSDAVHAMLRIGCLLAMMPLWTAALTGCAVHHDHVGVGIAAMVPNGVMYASGGNDEADTKAMLAIAGRFNVRLTIVDAVRGDPLPGTAIFLAGKSGGATLHVTEAGPMFYLQLPAGDYRLAIGYQHWLQLMDIVVDREPLDMTFRMPADEPTENWLFCRREPTHHVATSSTRPRFA</sequence>
<proteinExistence type="predicted"/>
<evidence type="ECO:0008006" key="4">
    <source>
        <dbReference type="Google" id="ProtNLM"/>
    </source>
</evidence>
<name>A0A375IUH3_9BURK</name>
<gene>
    <name evidence="2" type="ORF">CT19425_P20034</name>
    <name evidence="1" type="ORF">CT19425_U600057</name>
</gene>
<dbReference type="EMBL" id="LT991978">
    <property type="protein sequence ID" value="SPK77062.1"/>
    <property type="molecule type" value="Genomic_DNA"/>
</dbReference>
<reference evidence="2 3" key="1">
    <citation type="submission" date="2018-01" db="EMBL/GenBank/DDBJ databases">
        <authorList>
            <person name="Gaut B.S."/>
            <person name="Morton B.R."/>
            <person name="Clegg M.T."/>
            <person name="Duvall M.R."/>
        </authorList>
    </citation>
    <scope>NUCLEOTIDE SEQUENCE [LARGE SCALE GENOMIC DNA]</scope>
    <source>
        <strain evidence="2">Cupriavidus taiwanensis LMG 19425</strain>
        <plasmid evidence="3">Plasmid iii</plasmid>
    </source>
</reference>
<keyword evidence="2" id="KW-0614">Plasmid</keyword>
<dbReference type="EMBL" id="OOEF01000057">
    <property type="protein sequence ID" value="SPK70563.1"/>
    <property type="molecule type" value="Genomic_DNA"/>
</dbReference>
<dbReference type="AlphaFoldDB" id="A0A375IUH3"/>
<dbReference type="Proteomes" id="UP000255505">
    <property type="component" value="Unassembled WGS sequence"/>
</dbReference>
<dbReference type="Proteomes" id="UP000255505">
    <property type="component" value="Plasmid III"/>
</dbReference>
<geneLocation type="plasmid" evidence="2">
    <name>III</name>
</geneLocation>
<evidence type="ECO:0000313" key="3">
    <source>
        <dbReference type="Proteomes" id="UP000255505"/>
    </source>
</evidence>
<accession>A0A375IUH3</accession>
<evidence type="ECO:0000313" key="2">
    <source>
        <dbReference type="EMBL" id="SPK77062.1"/>
    </source>
</evidence>